<feature type="signal peptide" evidence="3">
    <location>
        <begin position="1"/>
        <end position="16"/>
    </location>
</feature>
<proteinExistence type="predicted"/>
<organism evidence="4">
    <name type="scientific">Albugo laibachii Nc14</name>
    <dbReference type="NCBI Taxonomy" id="890382"/>
    <lineage>
        <taxon>Eukaryota</taxon>
        <taxon>Sar</taxon>
        <taxon>Stramenopiles</taxon>
        <taxon>Oomycota</taxon>
        <taxon>Peronosporomycetes</taxon>
        <taxon>Albuginales</taxon>
        <taxon>Albuginaceae</taxon>
        <taxon>Albugo</taxon>
    </lineage>
</organism>
<feature type="chain" id="PRO_5003259496" evidence="3">
    <location>
        <begin position="17"/>
        <end position="306"/>
    </location>
</feature>
<feature type="compositionally biased region" description="Low complexity" evidence="1">
    <location>
        <begin position="107"/>
        <end position="116"/>
    </location>
</feature>
<keyword evidence="3" id="KW-0732">Signal</keyword>
<dbReference type="HOGENOM" id="CLU_910358_0_0_1"/>
<feature type="region of interest" description="Disordered" evidence="1">
    <location>
        <begin position="242"/>
        <end position="280"/>
    </location>
</feature>
<evidence type="ECO:0000313" key="4">
    <source>
        <dbReference type="EMBL" id="CCA22088.1"/>
    </source>
</evidence>
<evidence type="ECO:0000256" key="3">
    <source>
        <dbReference type="SAM" id="SignalP"/>
    </source>
</evidence>
<reference evidence="4" key="2">
    <citation type="submission" date="2011-02" db="EMBL/GenBank/DDBJ databases">
        <authorList>
            <person name="MacLean D."/>
        </authorList>
    </citation>
    <scope>NUCLEOTIDE SEQUENCE</scope>
</reference>
<feature type="compositionally biased region" description="Polar residues" evidence="1">
    <location>
        <begin position="242"/>
        <end position="272"/>
    </location>
</feature>
<dbReference type="EMBL" id="FR824188">
    <property type="protein sequence ID" value="CCA22088.1"/>
    <property type="molecule type" value="Genomic_DNA"/>
</dbReference>
<evidence type="ECO:0000256" key="2">
    <source>
        <dbReference type="SAM" id="Phobius"/>
    </source>
</evidence>
<feature type="compositionally biased region" description="Basic residues" evidence="1">
    <location>
        <begin position="166"/>
        <end position="180"/>
    </location>
</feature>
<dbReference type="AlphaFoldDB" id="F0WLC5"/>
<name>F0WLC5_9STRA</name>
<reference evidence="4" key="1">
    <citation type="journal article" date="2011" name="PLoS Biol.">
        <title>Gene gain and loss during evolution of obligate parasitism in the white rust pathogen of Arabidopsis thaliana.</title>
        <authorList>
            <person name="Kemen E."/>
            <person name="Gardiner A."/>
            <person name="Schultz-Larsen T."/>
            <person name="Kemen A.C."/>
            <person name="Balmuth A.L."/>
            <person name="Robert-Seilaniantz A."/>
            <person name="Bailey K."/>
            <person name="Holub E."/>
            <person name="Studholme D.J."/>
            <person name="Maclean D."/>
            <person name="Jones J.D."/>
        </authorList>
    </citation>
    <scope>NUCLEOTIDE SEQUENCE</scope>
</reference>
<keyword evidence="2" id="KW-0812">Transmembrane</keyword>
<feature type="transmembrane region" description="Helical" evidence="2">
    <location>
        <begin position="140"/>
        <end position="161"/>
    </location>
</feature>
<feature type="region of interest" description="Disordered" evidence="1">
    <location>
        <begin position="166"/>
        <end position="187"/>
    </location>
</feature>
<gene>
    <name evidence="4" type="primary">AlNc14C143G7313</name>
    <name evidence="4" type="ORF">ALNC14_082310</name>
</gene>
<keyword evidence="2" id="KW-1133">Transmembrane helix</keyword>
<sequence length="306" mass="32949">MRSISLSQWTVGFLLASLPTLQTKKQEKCLPIGASCSDNEVCPACCDGEPRQLNGLIYCSTERNDQDVPKSIFGKKPLESSSRKSISADTIVAKVGTIPAQRNATAPTVEEPSSDTTPPPPKENIRVEQKSPKRLSCSSIFAIITGVLLTIAIIVGIFLQCRRQKQRAKSKNNLPNKKKCQSSAKYTAEMSALPGNRARDTPSSNIPIMSLRSTACQEYMNSTISSCPFGLQDEKVRVSSPQGTAQSHMPTEFNMTNGSKFSASQGSSIARQSSNSSTGSSVNVRFVNALSSLKERGNGPKLQVAV</sequence>
<evidence type="ECO:0000256" key="1">
    <source>
        <dbReference type="SAM" id="MobiDB-lite"/>
    </source>
</evidence>
<protein>
    <submittedName>
        <fullName evidence="4">AlNc14C143G7313 protein</fullName>
    </submittedName>
</protein>
<feature type="region of interest" description="Disordered" evidence="1">
    <location>
        <begin position="101"/>
        <end position="129"/>
    </location>
</feature>
<keyword evidence="2" id="KW-0472">Membrane</keyword>
<accession>F0WLC5</accession>